<feature type="domain" description="Ig-like" evidence="4">
    <location>
        <begin position="533"/>
        <end position="621"/>
    </location>
</feature>
<dbReference type="InterPro" id="IPR011050">
    <property type="entry name" value="Pectin_lyase_fold/virulence"/>
</dbReference>
<dbReference type="AlphaFoldDB" id="A0A401LDD4"/>
<dbReference type="PROSITE" id="PS51272">
    <property type="entry name" value="SLH"/>
    <property type="match status" value="3"/>
</dbReference>
<feature type="compositionally biased region" description="Polar residues" evidence="2">
    <location>
        <begin position="35"/>
        <end position="51"/>
    </location>
</feature>
<dbReference type="SUPFAM" id="SSF51126">
    <property type="entry name" value="Pectin lyase-like"/>
    <property type="match status" value="1"/>
</dbReference>
<dbReference type="EMBL" id="BHVZ01000002">
    <property type="protein sequence ID" value="GCB29559.1"/>
    <property type="molecule type" value="Genomic_DNA"/>
</dbReference>
<dbReference type="OrthoDB" id="9816455at2"/>
<feature type="signal peptide" evidence="3">
    <location>
        <begin position="1"/>
        <end position="25"/>
    </location>
</feature>
<keyword evidence="3" id="KW-0732">Signal</keyword>
<dbReference type="SUPFAM" id="SSF49373">
    <property type="entry name" value="Invasin/intimin cell-adhesion fragments"/>
    <property type="match status" value="2"/>
</dbReference>
<keyword evidence="1" id="KW-0677">Repeat</keyword>
<evidence type="ECO:0000256" key="2">
    <source>
        <dbReference type="SAM" id="MobiDB-lite"/>
    </source>
</evidence>
<feature type="chain" id="PRO_5019130811" evidence="3">
    <location>
        <begin position="26"/>
        <end position="979"/>
    </location>
</feature>
<evidence type="ECO:0000259" key="4">
    <source>
        <dbReference type="PROSITE" id="PS50835"/>
    </source>
</evidence>
<feature type="domain" description="SLH" evidence="5">
    <location>
        <begin position="923"/>
        <end position="979"/>
    </location>
</feature>
<feature type="domain" description="SLH" evidence="5">
    <location>
        <begin position="804"/>
        <end position="867"/>
    </location>
</feature>
<dbReference type="Gene3D" id="2.60.40.1080">
    <property type="match status" value="2"/>
</dbReference>
<dbReference type="InterPro" id="IPR008964">
    <property type="entry name" value="Invasin/intimin_cell_adhesion"/>
</dbReference>
<dbReference type="InterPro" id="IPR003343">
    <property type="entry name" value="Big_2"/>
</dbReference>
<evidence type="ECO:0000256" key="3">
    <source>
        <dbReference type="SAM" id="SignalP"/>
    </source>
</evidence>
<dbReference type="Pfam" id="PF18998">
    <property type="entry name" value="Flg_new_2"/>
    <property type="match status" value="1"/>
</dbReference>
<evidence type="ECO:0000259" key="5">
    <source>
        <dbReference type="PROSITE" id="PS51272"/>
    </source>
</evidence>
<dbReference type="InterPro" id="IPR044060">
    <property type="entry name" value="Bacterial_rp_domain"/>
</dbReference>
<dbReference type="PROSITE" id="PS50835">
    <property type="entry name" value="IG_LIKE"/>
    <property type="match status" value="1"/>
</dbReference>
<evidence type="ECO:0000313" key="7">
    <source>
        <dbReference type="Proteomes" id="UP000287361"/>
    </source>
</evidence>
<keyword evidence="7" id="KW-1185">Reference proteome</keyword>
<evidence type="ECO:0000313" key="6">
    <source>
        <dbReference type="EMBL" id="GCB29559.1"/>
    </source>
</evidence>
<protein>
    <submittedName>
        <fullName evidence="6">Uncharacterized protein</fullName>
    </submittedName>
</protein>
<reference evidence="6 7" key="1">
    <citation type="submission" date="2018-10" db="EMBL/GenBank/DDBJ databases">
        <title>Draft Genome Sequence of Anaerotignum sp. KCTC 15736.</title>
        <authorList>
            <person name="Choi S.H."/>
            <person name="Kim J.S."/>
            <person name="Kang S.W."/>
            <person name="Lee J.S."/>
            <person name="Park S.H."/>
        </authorList>
    </citation>
    <scope>NUCLEOTIDE SEQUENCE [LARGE SCALE GENOMIC DNA]</scope>
    <source>
        <strain evidence="6 7">KCTC 15736</strain>
    </source>
</reference>
<feature type="domain" description="SLH" evidence="5">
    <location>
        <begin position="868"/>
        <end position="922"/>
    </location>
</feature>
<dbReference type="SMART" id="SM00635">
    <property type="entry name" value="BID_2"/>
    <property type="match status" value="2"/>
</dbReference>
<organism evidence="6 7">
    <name type="scientific">Anaerotignum faecicola</name>
    <dbReference type="NCBI Taxonomy" id="2358141"/>
    <lineage>
        <taxon>Bacteria</taxon>
        <taxon>Bacillati</taxon>
        <taxon>Bacillota</taxon>
        <taxon>Clostridia</taxon>
        <taxon>Lachnospirales</taxon>
        <taxon>Anaerotignaceae</taxon>
        <taxon>Anaerotignum</taxon>
    </lineage>
</organism>
<name>A0A401LDD4_9FIRM</name>
<comment type="caution">
    <text evidence="6">The sequence shown here is derived from an EMBL/GenBank/DDBJ whole genome shotgun (WGS) entry which is preliminary data.</text>
</comment>
<dbReference type="Pfam" id="PF00395">
    <property type="entry name" value="SLH"/>
    <property type="match status" value="3"/>
</dbReference>
<proteinExistence type="predicted"/>
<feature type="region of interest" description="Disordered" evidence="2">
    <location>
        <begin position="31"/>
        <end position="51"/>
    </location>
</feature>
<feature type="region of interest" description="Disordered" evidence="2">
    <location>
        <begin position="700"/>
        <end position="740"/>
    </location>
</feature>
<gene>
    <name evidence="6" type="ORF">KGMB03357_12200</name>
</gene>
<dbReference type="InterPro" id="IPR001119">
    <property type="entry name" value="SLH_dom"/>
</dbReference>
<accession>A0A401LDD4</accession>
<dbReference type="Proteomes" id="UP000287361">
    <property type="component" value="Unassembled WGS sequence"/>
</dbReference>
<dbReference type="Pfam" id="PF02368">
    <property type="entry name" value="Big_2"/>
    <property type="match status" value="2"/>
</dbReference>
<sequence length="979" mass="103111">MKKRIASITLSLAMCLTLLPTAAYAEDVSEGGAFDSQSSTGNGAATVTGSNEAVDTTKNTVVYTGENETTTVVCKVSNSDELKNALNNNDNSITEIDITADFTYNGSIATGDKKIVVNEGVTLTIGGSKTKITGKFENNGTITITSSYECIWKAQTTGSGKIVAKNQKWGEYQTYVDYGCVPEENLTNCRINIVKDIDKEPTVILPETMTVGDTITPTFTNIVNGVDLENAFKFKWENNGNTVYNGAVSPTLTKKGTLKLTVSVKKPYVMRSSSGSYGISDVSGTVKEVLLDTVFVNANSGNNNNIGNTKAAPLKAISKAVDEVADGGTIILLSDYTSTALSFDKNVTIKSDDGGKYTVQVTREVAVKDDMTVTFDSVNVKDFNFTKYYSSSVGSGNVEFKNCTGSGIEIADNVISNVTLENSQLGGRFGAQGILTLKNATINGSFSTKDFVAKGKNIYVPEDNRSKVSRIEGTATIANAVEIQLSAPDATTPYQERKLIETTADANNFTVSSPYQLKKQTEYNGTYIYAFIPVTSVTLTPETLSIEAGKTAELTATISPANASDQQFSWDVEDTEIASVYGHTSETKTVTALKEGQTQITVTVGGQTASCTVTVTPRTISVESITLNKTQLSMVKGATETLAATVLPTTATDKAVTWKSSDTAVATVENGVVTAVAAGNATITATAGGKTAICAVTVTNPSNSSSSGGGGSSTPRYAVTVPDKTENGSLSVTPQNAKRGSDVTITATPDKGYEVGDIVAKDVNGNKLTLKDNGDGTYTFTMPASKVTIEATFAEKQADEPVAPEKLFADVSADDYYYEAVKWASENGVTGGIGENLFGAKLPCTRAQIVTFLWRAAGSPEPKGMSGFVDVSADAYYAKAVAWAVEQGIASGTSATTFSPDAVCTRAQSVAFLYRAFGEKVNKAAGFSDVSADAYYADAVAWAVENGVASGIGGGLFAPDQDCARGQIVAFLYRAYQNK</sequence>
<feature type="compositionally biased region" description="Polar residues" evidence="2">
    <location>
        <begin position="727"/>
        <end position="740"/>
    </location>
</feature>
<evidence type="ECO:0000256" key="1">
    <source>
        <dbReference type="ARBA" id="ARBA00022737"/>
    </source>
</evidence>
<dbReference type="InterPro" id="IPR007110">
    <property type="entry name" value="Ig-like_dom"/>
</dbReference>